<keyword evidence="14" id="KW-1185">Reference proteome</keyword>
<evidence type="ECO:0000256" key="3">
    <source>
        <dbReference type="ARBA" id="ARBA00004742"/>
    </source>
</evidence>
<dbReference type="STRING" id="1173061.A0A0J9XG95"/>
<dbReference type="Pfam" id="PF00291">
    <property type="entry name" value="PALP"/>
    <property type="match status" value="1"/>
</dbReference>
<dbReference type="PANTHER" id="PTHR48078">
    <property type="entry name" value="THREONINE DEHYDRATASE, MITOCHONDRIAL-RELATED"/>
    <property type="match status" value="1"/>
</dbReference>
<comment type="subcellular location">
    <subcellularLocation>
        <location evidence="2">Cytoplasm</location>
    </subcellularLocation>
</comment>
<dbReference type="GO" id="GO:0030170">
    <property type="term" value="F:pyridoxal phosphate binding"/>
    <property type="evidence" value="ECO:0007669"/>
    <property type="project" value="InterPro"/>
</dbReference>
<dbReference type="Gene3D" id="3.40.50.1100">
    <property type="match status" value="2"/>
</dbReference>
<dbReference type="EC" id="4.3.1.17" evidence="5"/>
<evidence type="ECO:0000256" key="10">
    <source>
        <dbReference type="ARBA" id="ARBA00049406"/>
    </source>
</evidence>
<dbReference type="InterPro" id="IPR001926">
    <property type="entry name" value="TrpB-like_PALP"/>
</dbReference>
<evidence type="ECO:0000313" key="13">
    <source>
        <dbReference type="EMBL" id="CDO56576.1"/>
    </source>
</evidence>
<evidence type="ECO:0000256" key="11">
    <source>
        <dbReference type="SAM" id="MobiDB-lite"/>
    </source>
</evidence>
<evidence type="ECO:0000256" key="2">
    <source>
        <dbReference type="ARBA" id="ARBA00004496"/>
    </source>
</evidence>
<evidence type="ECO:0000259" key="12">
    <source>
        <dbReference type="Pfam" id="PF00291"/>
    </source>
</evidence>
<comment type="caution">
    <text evidence="13">The sequence shown here is derived from an EMBL/GenBank/DDBJ whole genome shotgun (WGS) entry which is preliminary data.</text>
</comment>
<evidence type="ECO:0000313" key="14">
    <source>
        <dbReference type="Proteomes" id="UP000242525"/>
    </source>
</evidence>
<dbReference type="InterPro" id="IPR036052">
    <property type="entry name" value="TrpB-like_PALP_sf"/>
</dbReference>
<dbReference type="OrthoDB" id="7773036at2759"/>
<dbReference type="GO" id="GO:0006094">
    <property type="term" value="P:gluconeogenesis"/>
    <property type="evidence" value="ECO:0007669"/>
    <property type="project" value="UniProtKB-KW"/>
</dbReference>
<evidence type="ECO:0000256" key="5">
    <source>
        <dbReference type="ARBA" id="ARBA00012093"/>
    </source>
</evidence>
<gene>
    <name evidence="13" type="ORF">BN980_GECA15s03233g</name>
</gene>
<dbReference type="InterPro" id="IPR000634">
    <property type="entry name" value="Ser/Thr_deHydtase_PyrdxlP-BS"/>
</dbReference>
<dbReference type="PROSITE" id="PS00165">
    <property type="entry name" value="DEHYDRATASE_SER_THR"/>
    <property type="match status" value="1"/>
</dbReference>
<accession>A0A0J9XG95</accession>
<dbReference type="PANTHER" id="PTHR48078:SF2">
    <property type="entry name" value="CATABOLIC L-SERINE_THREONINE DEHYDRATASE"/>
    <property type="match status" value="1"/>
</dbReference>
<keyword evidence="7" id="KW-0963">Cytoplasm</keyword>
<evidence type="ECO:0000256" key="8">
    <source>
        <dbReference type="ARBA" id="ARBA00022898"/>
    </source>
</evidence>
<feature type="domain" description="Tryptophan synthase beta chain-like PALP" evidence="12">
    <location>
        <begin position="11"/>
        <end position="340"/>
    </location>
</feature>
<comment type="pathway">
    <text evidence="3">Carbohydrate biosynthesis; gluconeogenesis.</text>
</comment>
<dbReference type="GO" id="GO:0006567">
    <property type="term" value="P:L-threonine catabolic process"/>
    <property type="evidence" value="ECO:0007669"/>
    <property type="project" value="TreeGrafter"/>
</dbReference>
<dbReference type="GO" id="GO:0003941">
    <property type="term" value="F:L-serine ammonia-lyase activity"/>
    <property type="evidence" value="ECO:0007669"/>
    <property type="project" value="UniProtKB-EC"/>
</dbReference>
<keyword evidence="8" id="KW-0663">Pyridoxal phosphate</keyword>
<dbReference type="InterPro" id="IPR050147">
    <property type="entry name" value="Ser/Thr_Dehydratase"/>
</dbReference>
<feature type="region of interest" description="Disordered" evidence="11">
    <location>
        <begin position="170"/>
        <end position="191"/>
    </location>
</feature>
<keyword evidence="6" id="KW-0312">Gluconeogenesis</keyword>
<comment type="cofactor">
    <cofactor evidence="1">
        <name>pyridoxal 5'-phosphate</name>
        <dbReference type="ChEBI" id="CHEBI:597326"/>
    </cofactor>
</comment>
<dbReference type="FunFam" id="3.40.50.1100:FF:000040">
    <property type="entry name" value="L-serine dehydratase, putative"/>
    <property type="match status" value="1"/>
</dbReference>
<dbReference type="EMBL" id="CCBN010000015">
    <property type="protein sequence ID" value="CDO56576.1"/>
    <property type="molecule type" value="Genomic_DNA"/>
</dbReference>
<sequence length="360" mass="38818">MTFRNSQLKLPYVETPLIPSLYLSEITGAQVYLKLEMVQPSGSFKSRGLGNLVYQTIVNAPPGTDLHFFSPSGGNAGCGTAYAARQYGKKCTVCLPTISNPTMVERIRKTGARVVIHGKTIAEADHHLRTVLMPNCKERAVYCHPYNDPVVWEGNSSLATELVKQYSDLAPYEGDSDSEGSDLSLPDDDRPLSRRPDAVICSCGGGGLYNGLVQGFDKTGWHDVPIVAVETEGCAALNQSLAAGGEQIQIETPSTIATSLSTMNVTKETIANAMRTDRKTYPVQVSDADAAASCIYFARDHKLLIEAACGTALAPLYNGKIKEILPNLNQDSTLVVIICGGTSVTWDILMSYSKTFDVPL</sequence>
<evidence type="ECO:0000256" key="7">
    <source>
        <dbReference type="ARBA" id="ARBA00022490"/>
    </source>
</evidence>
<keyword evidence="9" id="KW-0456">Lyase</keyword>
<name>A0A0J9XG95_GEOCN</name>
<evidence type="ECO:0000256" key="4">
    <source>
        <dbReference type="ARBA" id="ARBA00010869"/>
    </source>
</evidence>
<evidence type="ECO:0000256" key="9">
    <source>
        <dbReference type="ARBA" id="ARBA00023239"/>
    </source>
</evidence>
<protein>
    <recommendedName>
        <fullName evidence="5">L-serine ammonia-lyase</fullName>
        <ecNumber evidence="5">4.3.1.17</ecNumber>
    </recommendedName>
</protein>
<dbReference type="GO" id="GO:0005737">
    <property type="term" value="C:cytoplasm"/>
    <property type="evidence" value="ECO:0007669"/>
    <property type="project" value="UniProtKB-SubCell"/>
</dbReference>
<organism evidence="13 14">
    <name type="scientific">Geotrichum candidum</name>
    <name type="common">Oospora lactis</name>
    <name type="synonym">Dipodascus geotrichum</name>
    <dbReference type="NCBI Taxonomy" id="1173061"/>
    <lineage>
        <taxon>Eukaryota</taxon>
        <taxon>Fungi</taxon>
        <taxon>Dikarya</taxon>
        <taxon>Ascomycota</taxon>
        <taxon>Saccharomycotina</taxon>
        <taxon>Dipodascomycetes</taxon>
        <taxon>Dipodascales</taxon>
        <taxon>Dipodascaceae</taxon>
        <taxon>Geotrichum</taxon>
    </lineage>
</organism>
<evidence type="ECO:0000256" key="6">
    <source>
        <dbReference type="ARBA" id="ARBA00022432"/>
    </source>
</evidence>
<evidence type="ECO:0000256" key="1">
    <source>
        <dbReference type="ARBA" id="ARBA00001933"/>
    </source>
</evidence>
<comment type="catalytic activity">
    <reaction evidence="10">
        <text>L-serine = pyruvate + NH4(+)</text>
        <dbReference type="Rhea" id="RHEA:19169"/>
        <dbReference type="ChEBI" id="CHEBI:15361"/>
        <dbReference type="ChEBI" id="CHEBI:28938"/>
        <dbReference type="ChEBI" id="CHEBI:33384"/>
        <dbReference type="EC" id="4.3.1.17"/>
    </reaction>
</comment>
<comment type="similarity">
    <text evidence="4">Belongs to the serine/threonine dehydratase family.</text>
</comment>
<reference evidence="13" key="1">
    <citation type="submission" date="2014-03" db="EMBL/GenBank/DDBJ databases">
        <authorList>
            <person name="Casaregola S."/>
        </authorList>
    </citation>
    <scope>NUCLEOTIDE SEQUENCE [LARGE SCALE GENOMIC DNA]</scope>
    <source>
        <strain evidence="13">CLIB 918</strain>
    </source>
</reference>
<dbReference type="GO" id="GO:0004794">
    <property type="term" value="F:threonine deaminase activity"/>
    <property type="evidence" value="ECO:0007669"/>
    <property type="project" value="TreeGrafter"/>
</dbReference>
<dbReference type="Proteomes" id="UP000242525">
    <property type="component" value="Unassembled WGS sequence"/>
</dbReference>
<dbReference type="GO" id="GO:0009097">
    <property type="term" value="P:isoleucine biosynthetic process"/>
    <property type="evidence" value="ECO:0007669"/>
    <property type="project" value="TreeGrafter"/>
</dbReference>
<dbReference type="SUPFAM" id="SSF53686">
    <property type="entry name" value="Tryptophan synthase beta subunit-like PLP-dependent enzymes"/>
    <property type="match status" value="1"/>
</dbReference>
<proteinExistence type="inferred from homology"/>
<dbReference type="AlphaFoldDB" id="A0A0J9XG95"/>
<dbReference type="GO" id="GO:0006565">
    <property type="term" value="P:L-serine catabolic process"/>
    <property type="evidence" value="ECO:0007669"/>
    <property type="project" value="TreeGrafter"/>
</dbReference>